<comment type="subcellular location">
    <subcellularLocation>
        <location evidence="1">Membrane</location>
        <topology evidence="1">Multi-pass membrane protein</topology>
    </subcellularLocation>
</comment>
<comment type="similarity">
    <text evidence="2">Belongs to the major facilitator superfamily. Monocarboxylate porter (TC 2.A.1.13) family.</text>
</comment>
<feature type="transmembrane region" description="Helical" evidence="4">
    <location>
        <begin position="364"/>
        <end position="384"/>
    </location>
</feature>
<dbReference type="PROSITE" id="PS50850">
    <property type="entry name" value="MFS"/>
    <property type="match status" value="1"/>
</dbReference>
<feature type="transmembrane region" description="Helical" evidence="4">
    <location>
        <begin position="69"/>
        <end position="87"/>
    </location>
</feature>
<dbReference type="Proteomes" id="UP001218218">
    <property type="component" value="Unassembled WGS sequence"/>
</dbReference>
<reference evidence="6" key="1">
    <citation type="submission" date="2023-03" db="EMBL/GenBank/DDBJ databases">
        <title>Massive genome expansion in bonnet fungi (Mycena s.s.) driven by repeated elements and novel gene families across ecological guilds.</title>
        <authorList>
            <consortium name="Lawrence Berkeley National Laboratory"/>
            <person name="Harder C.B."/>
            <person name="Miyauchi S."/>
            <person name="Viragh M."/>
            <person name="Kuo A."/>
            <person name="Thoen E."/>
            <person name="Andreopoulos B."/>
            <person name="Lu D."/>
            <person name="Skrede I."/>
            <person name="Drula E."/>
            <person name="Henrissat B."/>
            <person name="Morin E."/>
            <person name="Kohler A."/>
            <person name="Barry K."/>
            <person name="LaButti K."/>
            <person name="Morin E."/>
            <person name="Salamov A."/>
            <person name="Lipzen A."/>
            <person name="Mereny Z."/>
            <person name="Hegedus B."/>
            <person name="Baldrian P."/>
            <person name="Stursova M."/>
            <person name="Weitz H."/>
            <person name="Taylor A."/>
            <person name="Grigoriev I.V."/>
            <person name="Nagy L.G."/>
            <person name="Martin F."/>
            <person name="Kauserud H."/>
        </authorList>
    </citation>
    <scope>NUCLEOTIDE SEQUENCE</scope>
    <source>
        <strain evidence="6">CBHHK002</strain>
    </source>
</reference>
<dbReference type="PANTHER" id="PTHR11360">
    <property type="entry name" value="MONOCARBOXYLATE TRANSPORTER"/>
    <property type="match status" value="1"/>
</dbReference>
<dbReference type="InterPro" id="IPR020846">
    <property type="entry name" value="MFS_dom"/>
</dbReference>
<feature type="transmembrane region" description="Helical" evidence="4">
    <location>
        <begin position="300"/>
        <end position="318"/>
    </location>
</feature>
<proteinExistence type="inferred from homology"/>
<sequence length="428" mass="46067">MTPTPESTLERANVESKAPRKHSGTREAWTTLIGAFLLQFCVVGPVMSFGVFQDFYSTEFLKSQSASNISWIGGLQLFLYLGCGTLGGKLYDSGYCRETLICGSLLFVFNFFMLSITEPGHYYQVFLCQGLGMGIGAAMVYVPTFTVVSAHFKSQRALAMGILSASSPLGTIIFTILLNQMIYHGPGFAWAIRTGAFLVLGCFVASQFLITILEPAPSSPGLQPDGELIKSITGLPYLLTLLAGFTAQLGTLFPTFYLQIFAQTHGFSKPLTFYTPVIMNVATILGRIIPNFAADRWGTVEVYIVCLAANGIVGFGMLGAGKTAGLICFSVFFGFFFGSSISLYLPVVSVLVPREAQMGRIMGIALFPVGISSLIGPPIAGRILGSEMAWWKAIVLSSVVLLTSSVILTIARIVHVRHTILAVSMTAP</sequence>
<feature type="transmembrane region" description="Helical" evidence="4">
    <location>
        <begin position="190"/>
        <end position="213"/>
    </location>
</feature>
<feature type="transmembrane region" description="Helical" evidence="4">
    <location>
        <begin position="28"/>
        <end position="49"/>
    </location>
</feature>
<feature type="transmembrane region" description="Helical" evidence="4">
    <location>
        <begin position="157"/>
        <end position="178"/>
    </location>
</feature>
<feature type="transmembrane region" description="Helical" evidence="4">
    <location>
        <begin position="390"/>
        <end position="411"/>
    </location>
</feature>
<evidence type="ECO:0000256" key="1">
    <source>
        <dbReference type="ARBA" id="ARBA00004141"/>
    </source>
</evidence>
<feature type="transmembrane region" description="Helical" evidence="4">
    <location>
        <begin position="324"/>
        <end position="352"/>
    </location>
</feature>
<dbReference type="GO" id="GO:0016020">
    <property type="term" value="C:membrane"/>
    <property type="evidence" value="ECO:0007669"/>
    <property type="project" value="UniProtKB-SubCell"/>
</dbReference>
<organism evidence="6 7">
    <name type="scientific">Mycena albidolilacea</name>
    <dbReference type="NCBI Taxonomy" id="1033008"/>
    <lineage>
        <taxon>Eukaryota</taxon>
        <taxon>Fungi</taxon>
        <taxon>Dikarya</taxon>
        <taxon>Basidiomycota</taxon>
        <taxon>Agaricomycotina</taxon>
        <taxon>Agaricomycetes</taxon>
        <taxon>Agaricomycetidae</taxon>
        <taxon>Agaricales</taxon>
        <taxon>Marasmiineae</taxon>
        <taxon>Mycenaceae</taxon>
        <taxon>Mycena</taxon>
    </lineage>
</organism>
<feature type="domain" description="Major facilitator superfamily (MFS) profile" evidence="5">
    <location>
        <begin position="236"/>
        <end position="428"/>
    </location>
</feature>
<dbReference type="InterPro" id="IPR011701">
    <property type="entry name" value="MFS"/>
</dbReference>
<feature type="region of interest" description="Disordered" evidence="3">
    <location>
        <begin position="1"/>
        <end position="22"/>
    </location>
</feature>
<keyword evidence="4" id="KW-1133">Transmembrane helix</keyword>
<accession>A0AAD6ZJY0</accession>
<dbReference type="SUPFAM" id="SSF103473">
    <property type="entry name" value="MFS general substrate transporter"/>
    <property type="match status" value="1"/>
</dbReference>
<gene>
    <name evidence="6" type="ORF">DFH08DRAFT_886679</name>
</gene>
<dbReference type="AlphaFoldDB" id="A0AAD6ZJY0"/>
<feature type="transmembrane region" description="Helical" evidence="4">
    <location>
        <begin position="99"/>
        <end position="116"/>
    </location>
</feature>
<feature type="transmembrane region" description="Helical" evidence="4">
    <location>
        <begin position="273"/>
        <end position="293"/>
    </location>
</feature>
<evidence type="ECO:0000256" key="4">
    <source>
        <dbReference type="SAM" id="Phobius"/>
    </source>
</evidence>
<dbReference type="PANTHER" id="PTHR11360:SF319">
    <property type="entry name" value="MAJOR FACILITATOR SUPERFAMILY (MFS) PROFILE DOMAIN-CONTAINING PROTEIN"/>
    <property type="match status" value="1"/>
</dbReference>
<feature type="transmembrane region" description="Helical" evidence="4">
    <location>
        <begin position="234"/>
        <end position="253"/>
    </location>
</feature>
<keyword evidence="4" id="KW-0472">Membrane</keyword>
<evidence type="ECO:0000259" key="5">
    <source>
        <dbReference type="PROSITE" id="PS50850"/>
    </source>
</evidence>
<evidence type="ECO:0000256" key="2">
    <source>
        <dbReference type="ARBA" id="ARBA00006727"/>
    </source>
</evidence>
<keyword evidence="4" id="KW-0812">Transmembrane</keyword>
<protein>
    <submittedName>
        <fullName evidence="6">Major facilitator superfamily domain-containing protein</fullName>
    </submittedName>
</protein>
<evidence type="ECO:0000313" key="6">
    <source>
        <dbReference type="EMBL" id="KAJ7325469.1"/>
    </source>
</evidence>
<feature type="transmembrane region" description="Helical" evidence="4">
    <location>
        <begin position="122"/>
        <end position="145"/>
    </location>
</feature>
<dbReference type="EMBL" id="JARIHO010000044">
    <property type="protein sequence ID" value="KAJ7325469.1"/>
    <property type="molecule type" value="Genomic_DNA"/>
</dbReference>
<comment type="caution">
    <text evidence="6">The sequence shown here is derived from an EMBL/GenBank/DDBJ whole genome shotgun (WGS) entry which is preliminary data.</text>
</comment>
<dbReference type="GO" id="GO:0022857">
    <property type="term" value="F:transmembrane transporter activity"/>
    <property type="evidence" value="ECO:0007669"/>
    <property type="project" value="InterPro"/>
</dbReference>
<keyword evidence="7" id="KW-1185">Reference proteome</keyword>
<dbReference type="Gene3D" id="1.20.1250.20">
    <property type="entry name" value="MFS general substrate transporter like domains"/>
    <property type="match status" value="2"/>
</dbReference>
<evidence type="ECO:0000256" key="3">
    <source>
        <dbReference type="SAM" id="MobiDB-lite"/>
    </source>
</evidence>
<dbReference type="InterPro" id="IPR036259">
    <property type="entry name" value="MFS_trans_sf"/>
</dbReference>
<feature type="compositionally biased region" description="Basic and acidic residues" evidence="3">
    <location>
        <begin position="8"/>
        <end position="18"/>
    </location>
</feature>
<dbReference type="InterPro" id="IPR050327">
    <property type="entry name" value="Proton-linked_MCT"/>
</dbReference>
<dbReference type="Pfam" id="PF07690">
    <property type="entry name" value="MFS_1"/>
    <property type="match status" value="1"/>
</dbReference>
<evidence type="ECO:0000313" key="7">
    <source>
        <dbReference type="Proteomes" id="UP001218218"/>
    </source>
</evidence>
<name>A0AAD6ZJY0_9AGAR</name>